<gene>
    <name evidence="26" type="ORF">L798_08362</name>
</gene>
<organism evidence="26 27">
    <name type="scientific">Zootermopsis nevadensis</name>
    <name type="common">Dampwood termite</name>
    <dbReference type="NCBI Taxonomy" id="136037"/>
    <lineage>
        <taxon>Eukaryota</taxon>
        <taxon>Metazoa</taxon>
        <taxon>Ecdysozoa</taxon>
        <taxon>Arthropoda</taxon>
        <taxon>Hexapoda</taxon>
        <taxon>Insecta</taxon>
        <taxon>Pterygota</taxon>
        <taxon>Neoptera</taxon>
        <taxon>Polyneoptera</taxon>
        <taxon>Dictyoptera</taxon>
        <taxon>Blattodea</taxon>
        <taxon>Blattoidea</taxon>
        <taxon>Termitoidae</taxon>
        <taxon>Termopsidae</taxon>
        <taxon>Zootermopsis</taxon>
    </lineage>
</organism>
<comment type="subunit">
    <text evidence="18">Heterotetramer with CBR4; contains two molecules of HSD17B8 and CBR4.</text>
</comment>
<dbReference type="FunCoup" id="A0A067RF85">
    <property type="interactions" value="616"/>
</dbReference>
<dbReference type="InterPro" id="IPR002347">
    <property type="entry name" value="SDR_fam"/>
</dbReference>
<evidence type="ECO:0000313" key="27">
    <source>
        <dbReference type="Proteomes" id="UP000027135"/>
    </source>
</evidence>
<dbReference type="eggNOG" id="KOG1200">
    <property type="taxonomic scope" value="Eukaryota"/>
</dbReference>
<proteinExistence type="inferred from homology"/>
<evidence type="ECO:0000256" key="15">
    <source>
        <dbReference type="ARBA" id="ARBA00050232"/>
    </source>
</evidence>
<dbReference type="Gene3D" id="3.40.50.720">
    <property type="entry name" value="NAD(P)-binding Rossmann-like Domain"/>
    <property type="match status" value="1"/>
</dbReference>
<protein>
    <recommendedName>
        <fullName evidence="20">(3R)-3-hydroxyacyl-CoA dehydrogenase</fullName>
        <ecNumber evidence="19">1.1.1.239</ecNumber>
        <ecNumber evidence="4">1.1.1.n12</ecNumber>
    </recommendedName>
    <alternativeName>
        <fullName evidence="22">17-beta-hydroxysteroid dehydrogenase 8</fullName>
    </alternativeName>
    <alternativeName>
        <fullName evidence="21">3-ketoacyl-[acyl-carrier-protein] reductase alpha subunit</fullName>
    </alternativeName>
    <alternativeName>
        <fullName evidence="24">3-oxoacyl-[acyl-carrier-protein] reductase</fullName>
    </alternativeName>
    <alternativeName>
        <fullName evidence="25">Estradiol 17-beta-dehydrogenase 8</fullName>
    </alternativeName>
    <alternativeName>
        <fullName evidence="23">Testosterone 17-beta-dehydrogenase 8</fullName>
    </alternativeName>
</protein>
<dbReference type="InParanoid" id="A0A067RF85"/>
<evidence type="ECO:0000256" key="2">
    <source>
        <dbReference type="ARBA" id="ARBA00005194"/>
    </source>
</evidence>
<dbReference type="FunFam" id="3.40.50.720:FF:000231">
    <property type="entry name" value="Estradiol 17-beta-dehydrogenase 8"/>
    <property type="match status" value="1"/>
</dbReference>
<evidence type="ECO:0000256" key="13">
    <source>
        <dbReference type="ARBA" id="ARBA00037929"/>
    </source>
</evidence>
<evidence type="ECO:0000256" key="9">
    <source>
        <dbReference type="ARBA" id="ARBA00023027"/>
    </source>
</evidence>
<dbReference type="EC" id="1.1.1.n12" evidence="4"/>
<dbReference type="SUPFAM" id="SSF51735">
    <property type="entry name" value="NAD(P)-binding Rossmann-fold domains"/>
    <property type="match status" value="1"/>
</dbReference>
<evidence type="ECO:0000256" key="25">
    <source>
        <dbReference type="ARBA" id="ARBA00083258"/>
    </source>
</evidence>
<keyword evidence="5" id="KW-0444">Lipid biosynthesis</keyword>
<evidence type="ECO:0000256" key="7">
    <source>
        <dbReference type="ARBA" id="ARBA00022832"/>
    </source>
</evidence>
<accession>A0A067RF85</accession>
<evidence type="ECO:0000313" key="26">
    <source>
        <dbReference type="EMBL" id="KDR17655.1"/>
    </source>
</evidence>
<dbReference type="PRINTS" id="PR00081">
    <property type="entry name" value="GDHRDH"/>
</dbReference>
<dbReference type="GO" id="GO:0048038">
    <property type="term" value="F:quinone binding"/>
    <property type="evidence" value="ECO:0007669"/>
    <property type="project" value="TreeGrafter"/>
</dbReference>
<dbReference type="GO" id="GO:0005759">
    <property type="term" value="C:mitochondrial matrix"/>
    <property type="evidence" value="ECO:0007669"/>
    <property type="project" value="UniProtKB-SubCell"/>
</dbReference>
<evidence type="ECO:0000256" key="22">
    <source>
        <dbReference type="ARBA" id="ARBA00081419"/>
    </source>
</evidence>
<keyword evidence="11" id="KW-0496">Mitochondrion</keyword>
<dbReference type="EC" id="1.1.1.239" evidence="19"/>
<dbReference type="Proteomes" id="UP000027135">
    <property type="component" value="Unassembled WGS sequence"/>
</dbReference>
<dbReference type="InterPro" id="IPR020904">
    <property type="entry name" value="Sc_DH/Rdtase_CS"/>
</dbReference>
<evidence type="ECO:0000256" key="23">
    <source>
        <dbReference type="ARBA" id="ARBA00081936"/>
    </source>
</evidence>
<evidence type="ECO:0000256" key="3">
    <source>
        <dbReference type="ARBA" id="ARBA00006484"/>
    </source>
</evidence>
<evidence type="ECO:0000256" key="5">
    <source>
        <dbReference type="ARBA" id="ARBA00022516"/>
    </source>
</evidence>
<evidence type="ECO:0000256" key="10">
    <source>
        <dbReference type="ARBA" id="ARBA00023098"/>
    </source>
</evidence>
<evidence type="ECO:0000256" key="14">
    <source>
        <dbReference type="ARBA" id="ARBA00049069"/>
    </source>
</evidence>
<evidence type="ECO:0000256" key="17">
    <source>
        <dbReference type="ARBA" id="ARBA00052680"/>
    </source>
</evidence>
<name>A0A067RF85_ZOONE</name>
<comment type="catalytic activity">
    <reaction evidence="15">
        <text>testosterone + NAD(+) = androst-4-ene-3,17-dione + NADH + H(+)</text>
        <dbReference type="Rhea" id="RHEA:14929"/>
        <dbReference type="ChEBI" id="CHEBI:15378"/>
        <dbReference type="ChEBI" id="CHEBI:16422"/>
        <dbReference type="ChEBI" id="CHEBI:17347"/>
        <dbReference type="ChEBI" id="CHEBI:57540"/>
        <dbReference type="ChEBI" id="CHEBI:57945"/>
        <dbReference type="EC" id="1.1.1.239"/>
    </reaction>
    <physiologicalReaction direction="left-to-right" evidence="15">
        <dbReference type="Rhea" id="RHEA:14930"/>
    </physiologicalReaction>
</comment>
<comment type="catalytic activity">
    <reaction evidence="16">
        <text>17beta-hydroxy-5alpha-androstan-3-one + NAD(+) = 5alpha-androstan-3,17-dione + NADH + H(+)</text>
        <dbReference type="Rhea" id="RHEA:41992"/>
        <dbReference type="ChEBI" id="CHEBI:15378"/>
        <dbReference type="ChEBI" id="CHEBI:15994"/>
        <dbReference type="ChEBI" id="CHEBI:16330"/>
        <dbReference type="ChEBI" id="CHEBI:57540"/>
        <dbReference type="ChEBI" id="CHEBI:57945"/>
    </reaction>
    <physiologicalReaction direction="left-to-right" evidence="16">
        <dbReference type="Rhea" id="RHEA:41993"/>
    </physiologicalReaction>
</comment>
<comment type="pathway">
    <text evidence="13">Steroid biosynthesis; estrogen biosynthesis.</text>
</comment>
<comment type="pathway">
    <text evidence="2">Lipid metabolism; fatty acid biosynthesis.</text>
</comment>
<evidence type="ECO:0000256" key="12">
    <source>
        <dbReference type="ARBA" id="ARBA00023160"/>
    </source>
</evidence>
<dbReference type="GO" id="GO:0006633">
    <property type="term" value="P:fatty acid biosynthetic process"/>
    <property type="evidence" value="ECO:0007669"/>
    <property type="project" value="UniProtKB-KW"/>
</dbReference>
<dbReference type="STRING" id="136037.A0A067RF85"/>
<dbReference type="AlphaFoldDB" id="A0A067RF85"/>
<dbReference type="GO" id="GO:0004303">
    <property type="term" value="F:estradiol 17-beta-dehydrogenase [NAD(P)+] activity"/>
    <property type="evidence" value="ECO:0007669"/>
    <property type="project" value="UniProtKB-EC"/>
</dbReference>
<keyword evidence="9" id="KW-0520">NAD</keyword>
<evidence type="ECO:0000256" key="18">
    <source>
        <dbReference type="ARBA" id="ARBA00065174"/>
    </source>
</evidence>
<sequence>MKTAISEISSQHSNEIRHVWRNSGREDCFCYSGIGRAVCQVLSREGAKVIAADQNAIAAQETKGLISGVRCNDHISVSVDVSIAESVDMAISDAIRHYSKPPSVVVNSAGITLDNFLLKMDEKWFQKVIDVNLKGTFLVVQAAVKAMIDAKVYGGSVINIASIVGKTGNIGQCNYSASKAGVEAFTKTAAKEFGQFGIRCNAVVPGFIKSPMTDSVPEKVIQKIIPFIAVGRMGKPEEVAEVIAFLASDRSSYVNGASIEVTGG</sequence>
<comment type="catalytic activity">
    <reaction evidence="14">
        <text>17beta-estradiol + NAD(+) = estrone + NADH + H(+)</text>
        <dbReference type="Rhea" id="RHEA:24612"/>
        <dbReference type="ChEBI" id="CHEBI:15378"/>
        <dbReference type="ChEBI" id="CHEBI:16469"/>
        <dbReference type="ChEBI" id="CHEBI:17263"/>
        <dbReference type="ChEBI" id="CHEBI:57540"/>
        <dbReference type="ChEBI" id="CHEBI:57945"/>
        <dbReference type="EC" id="1.1.1.62"/>
    </reaction>
    <physiologicalReaction direction="left-to-right" evidence="14">
        <dbReference type="Rhea" id="RHEA:24613"/>
    </physiologicalReaction>
    <physiologicalReaction direction="right-to-left" evidence="14">
        <dbReference type="Rhea" id="RHEA:24614"/>
    </physiologicalReaction>
</comment>
<dbReference type="PROSITE" id="PS00061">
    <property type="entry name" value="ADH_SHORT"/>
    <property type="match status" value="1"/>
</dbReference>
<evidence type="ECO:0000256" key="20">
    <source>
        <dbReference type="ARBA" id="ARBA00070911"/>
    </source>
</evidence>
<evidence type="ECO:0000256" key="16">
    <source>
        <dbReference type="ARBA" id="ARBA00050435"/>
    </source>
</evidence>
<evidence type="ECO:0000256" key="11">
    <source>
        <dbReference type="ARBA" id="ARBA00023128"/>
    </source>
</evidence>
<dbReference type="PANTHER" id="PTHR42760:SF83">
    <property type="entry name" value="(3R)-3-HYDROXYACYL-COA DEHYDROGENASE"/>
    <property type="match status" value="1"/>
</dbReference>
<keyword evidence="8" id="KW-0560">Oxidoreductase</keyword>
<comment type="similarity">
    <text evidence="3">Belongs to the short-chain dehydrogenases/reductases (SDR) family.</text>
</comment>
<dbReference type="GO" id="GO:0047035">
    <property type="term" value="F:testosterone dehydrogenase (NAD+) activity"/>
    <property type="evidence" value="ECO:0007669"/>
    <property type="project" value="UniProtKB-EC"/>
</dbReference>
<dbReference type="Pfam" id="PF13561">
    <property type="entry name" value="adh_short_C2"/>
    <property type="match status" value="1"/>
</dbReference>
<evidence type="ECO:0000256" key="4">
    <source>
        <dbReference type="ARBA" id="ARBA00012456"/>
    </source>
</evidence>
<comment type="subcellular location">
    <subcellularLocation>
        <location evidence="1">Mitochondrion matrix</location>
    </subcellularLocation>
</comment>
<reference evidence="26 27" key="1">
    <citation type="journal article" date="2014" name="Nat. Commun.">
        <title>Molecular traces of alternative social organization in a termite genome.</title>
        <authorList>
            <person name="Terrapon N."/>
            <person name="Li C."/>
            <person name="Robertson H.M."/>
            <person name="Ji L."/>
            <person name="Meng X."/>
            <person name="Booth W."/>
            <person name="Chen Z."/>
            <person name="Childers C.P."/>
            <person name="Glastad K.M."/>
            <person name="Gokhale K."/>
            <person name="Gowin J."/>
            <person name="Gronenberg W."/>
            <person name="Hermansen R.A."/>
            <person name="Hu H."/>
            <person name="Hunt B.G."/>
            <person name="Huylmans A.K."/>
            <person name="Khalil S.M."/>
            <person name="Mitchell R.D."/>
            <person name="Munoz-Torres M.C."/>
            <person name="Mustard J.A."/>
            <person name="Pan H."/>
            <person name="Reese J.T."/>
            <person name="Scharf M.E."/>
            <person name="Sun F."/>
            <person name="Vogel H."/>
            <person name="Xiao J."/>
            <person name="Yang W."/>
            <person name="Yang Z."/>
            <person name="Yang Z."/>
            <person name="Zhou J."/>
            <person name="Zhu J."/>
            <person name="Brent C.S."/>
            <person name="Elsik C.G."/>
            <person name="Goodisman M.A."/>
            <person name="Liberles D.A."/>
            <person name="Roe R.M."/>
            <person name="Vargo E.L."/>
            <person name="Vilcinskas A."/>
            <person name="Wang J."/>
            <person name="Bornberg-Bauer E."/>
            <person name="Korb J."/>
            <person name="Zhang G."/>
            <person name="Liebig J."/>
        </authorList>
    </citation>
    <scope>NUCLEOTIDE SEQUENCE [LARGE SCALE GENOMIC DNA]</scope>
    <source>
        <tissue evidence="26">Whole organism</tissue>
    </source>
</reference>
<evidence type="ECO:0000256" key="24">
    <source>
        <dbReference type="ARBA" id="ARBA00083097"/>
    </source>
</evidence>
<evidence type="ECO:0000256" key="8">
    <source>
        <dbReference type="ARBA" id="ARBA00023002"/>
    </source>
</evidence>
<keyword evidence="27" id="KW-1185">Reference proteome</keyword>
<keyword evidence="10" id="KW-0443">Lipid metabolism</keyword>
<dbReference type="PANTHER" id="PTHR42760">
    <property type="entry name" value="SHORT-CHAIN DEHYDROGENASES/REDUCTASES FAMILY MEMBER"/>
    <property type="match status" value="1"/>
</dbReference>
<dbReference type="InterPro" id="IPR036291">
    <property type="entry name" value="NAD(P)-bd_dom_sf"/>
</dbReference>
<dbReference type="EMBL" id="KK852726">
    <property type="protein sequence ID" value="KDR17655.1"/>
    <property type="molecule type" value="Genomic_DNA"/>
</dbReference>
<evidence type="ECO:0000256" key="19">
    <source>
        <dbReference type="ARBA" id="ARBA00066822"/>
    </source>
</evidence>
<keyword evidence="12" id="KW-0275">Fatty acid biosynthesis</keyword>
<keyword evidence="6" id="KW-0597">Phosphoprotein</keyword>
<evidence type="ECO:0000256" key="1">
    <source>
        <dbReference type="ARBA" id="ARBA00004305"/>
    </source>
</evidence>
<comment type="catalytic activity">
    <reaction evidence="17">
        <text>a (3R)-3-hydroxyacyl-CoA + NAD(+) = a 3-oxoacyl-CoA + NADH + H(+)</text>
        <dbReference type="Rhea" id="RHEA:32711"/>
        <dbReference type="ChEBI" id="CHEBI:15378"/>
        <dbReference type="ChEBI" id="CHEBI:57319"/>
        <dbReference type="ChEBI" id="CHEBI:57540"/>
        <dbReference type="ChEBI" id="CHEBI:57945"/>
        <dbReference type="ChEBI" id="CHEBI:90726"/>
        <dbReference type="EC" id="1.1.1.n12"/>
    </reaction>
    <physiologicalReaction direction="left-to-right" evidence="17">
        <dbReference type="Rhea" id="RHEA:32712"/>
    </physiologicalReaction>
</comment>
<dbReference type="PRINTS" id="PR00080">
    <property type="entry name" value="SDRFAMILY"/>
</dbReference>
<evidence type="ECO:0000256" key="21">
    <source>
        <dbReference type="ARBA" id="ARBA00077835"/>
    </source>
</evidence>
<dbReference type="OMA" id="LFGVQCD"/>
<keyword evidence="7" id="KW-0276">Fatty acid metabolism</keyword>
<evidence type="ECO:0000256" key="6">
    <source>
        <dbReference type="ARBA" id="ARBA00022553"/>
    </source>
</evidence>
<dbReference type="GO" id="GO:0008210">
    <property type="term" value="P:estrogen metabolic process"/>
    <property type="evidence" value="ECO:0007669"/>
    <property type="project" value="UniProtKB-ARBA"/>
</dbReference>